<dbReference type="AlphaFoldDB" id="A0A0E9VZZ7"/>
<dbReference type="EMBL" id="GBXM01024890">
    <property type="protein sequence ID" value="JAH83687.1"/>
    <property type="molecule type" value="Transcribed_RNA"/>
</dbReference>
<evidence type="ECO:0000313" key="1">
    <source>
        <dbReference type="EMBL" id="JAH83687.1"/>
    </source>
</evidence>
<sequence>MPLSAEVVIGRFVGHNCLLRCFIP</sequence>
<protein>
    <submittedName>
        <fullName evidence="1">Uncharacterized protein</fullName>
    </submittedName>
</protein>
<name>A0A0E9VZZ7_ANGAN</name>
<organism evidence="1">
    <name type="scientific">Anguilla anguilla</name>
    <name type="common">European freshwater eel</name>
    <name type="synonym">Muraena anguilla</name>
    <dbReference type="NCBI Taxonomy" id="7936"/>
    <lineage>
        <taxon>Eukaryota</taxon>
        <taxon>Metazoa</taxon>
        <taxon>Chordata</taxon>
        <taxon>Craniata</taxon>
        <taxon>Vertebrata</taxon>
        <taxon>Euteleostomi</taxon>
        <taxon>Actinopterygii</taxon>
        <taxon>Neopterygii</taxon>
        <taxon>Teleostei</taxon>
        <taxon>Anguilliformes</taxon>
        <taxon>Anguillidae</taxon>
        <taxon>Anguilla</taxon>
    </lineage>
</organism>
<reference evidence="1" key="2">
    <citation type="journal article" date="2015" name="Fish Shellfish Immunol.">
        <title>Early steps in the European eel (Anguilla anguilla)-Vibrio vulnificus interaction in the gills: Role of the RtxA13 toxin.</title>
        <authorList>
            <person name="Callol A."/>
            <person name="Pajuelo D."/>
            <person name="Ebbesson L."/>
            <person name="Teles M."/>
            <person name="MacKenzie S."/>
            <person name="Amaro C."/>
        </authorList>
    </citation>
    <scope>NUCLEOTIDE SEQUENCE</scope>
</reference>
<accession>A0A0E9VZZ7</accession>
<proteinExistence type="predicted"/>
<reference evidence="1" key="1">
    <citation type="submission" date="2014-11" db="EMBL/GenBank/DDBJ databases">
        <authorList>
            <person name="Amaro Gonzalez C."/>
        </authorList>
    </citation>
    <scope>NUCLEOTIDE SEQUENCE</scope>
</reference>